<evidence type="ECO:0000313" key="2">
    <source>
        <dbReference type="WBParaSite" id="nRc.2.0.1.t41868-RA"/>
    </source>
</evidence>
<sequence length="192" mass="22615">MPQRLIRNEPLRAQASLPKKVFFEQVARKPKEDVEPIDINEYKTICGKLEKDPIIARLSFSFRRNLFRLPSAAVRLEQHAHFVDEISQLWYKIFCRQLEANRKSMTTNAPFYTPQDLAVTFNSLVKLDKMTNGRLFNKLGDIMCVQKLTDAIFETDLEIGYRLFIFVSFLKQSQFFMEKNSGKNRIFIYYPT</sequence>
<evidence type="ECO:0000313" key="1">
    <source>
        <dbReference type="Proteomes" id="UP000887565"/>
    </source>
</evidence>
<protein>
    <submittedName>
        <fullName evidence="2">Uncharacterized protein</fullName>
    </submittedName>
</protein>
<proteinExistence type="predicted"/>
<dbReference type="AlphaFoldDB" id="A0A915KSX1"/>
<accession>A0A915KSX1</accession>
<dbReference type="Proteomes" id="UP000887565">
    <property type="component" value="Unplaced"/>
</dbReference>
<dbReference type="WBParaSite" id="nRc.2.0.1.t41868-RA">
    <property type="protein sequence ID" value="nRc.2.0.1.t41868-RA"/>
    <property type="gene ID" value="nRc.2.0.1.g41868"/>
</dbReference>
<name>A0A915KSX1_ROMCU</name>
<organism evidence="1 2">
    <name type="scientific">Romanomermis culicivorax</name>
    <name type="common">Nematode worm</name>
    <dbReference type="NCBI Taxonomy" id="13658"/>
    <lineage>
        <taxon>Eukaryota</taxon>
        <taxon>Metazoa</taxon>
        <taxon>Ecdysozoa</taxon>
        <taxon>Nematoda</taxon>
        <taxon>Enoplea</taxon>
        <taxon>Dorylaimia</taxon>
        <taxon>Mermithida</taxon>
        <taxon>Mermithoidea</taxon>
        <taxon>Mermithidae</taxon>
        <taxon>Romanomermis</taxon>
    </lineage>
</organism>
<reference evidence="2" key="1">
    <citation type="submission" date="2022-11" db="UniProtKB">
        <authorList>
            <consortium name="WormBaseParasite"/>
        </authorList>
    </citation>
    <scope>IDENTIFICATION</scope>
</reference>
<keyword evidence="1" id="KW-1185">Reference proteome</keyword>